<dbReference type="CDD" id="cd06433">
    <property type="entry name" value="GT_2_WfgS_like"/>
    <property type="match status" value="1"/>
</dbReference>
<dbReference type="InterPro" id="IPR029044">
    <property type="entry name" value="Nucleotide-diphossugar_trans"/>
</dbReference>
<dbReference type="AlphaFoldDB" id="A0A1F4S8C2"/>
<comment type="caution">
    <text evidence="2">The sequence shown here is derived from an EMBL/GenBank/DDBJ whole genome shotgun (WGS) entry which is preliminary data.</text>
</comment>
<feature type="domain" description="Glycosyltransferase 2-like" evidence="1">
    <location>
        <begin position="17"/>
        <end position="176"/>
    </location>
</feature>
<dbReference type="Pfam" id="PF00535">
    <property type="entry name" value="Glycos_transf_2"/>
    <property type="match status" value="1"/>
</dbReference>
<dbReference type="Proteomes" id="UP000177905">
    <property type="component" value="Unassembled WGS sequence"/>
</dbReference>
<protein>
    <recommendedName>
        <fullName evidence="1">Glycosyltransferase 2-like domain-containing protein</fullName>
    </recommendedName>
</protein>
<dbReference type="PANTHER" id="PTHR22916">
    <property type="entry name" value="GLYCOSYLTRANSFERASE"/>
    <property type="match status" value="1"/>
</dbReference>
<dbReference type="PANTHER" id="PTHR22916:SF65">
    <property type="entry name" value="SLR1065 PROTEIN"/>
    <property type="match status" value="1"/>
</dbReference>
<organism evidence="2 3">
    <name type="scientific">candidate division WOR-1 bacterium RIFOXYB2_FULL_36_35</name>
    <dbReference type="NCBI Taxonomy" id="1802578"/>
    <lineage>
        <taxon>Bacteria</taxon>
        <taxon>Bacillati</taxon>
        <taxon>Saganbacteria</taxon>
    </lineage>
</organism>
<evidence type="ECO:0000313" key="2">
    <source>
        <dbReference type="EMBL" id="OGC16637.1"/>
    </source>
</evidence>
<gene>
    <name evidence="2" type="ORF">A2290_03415</name>
</gene>
<accession>A0A1F4S8C2</accession>
<evidence type="ECO:0000313" key="3">
    <source>
        <dbReference type="Proteomes" id="UP000177905"/>
    </source>
</evidence>
<sequence>MFSNKKYKRIDKPPFVSIITVVLNGEKYFEETIQSVINQNYPNIEYIIIDGGSTDSTLDIIKKYEKNIDYWVSEPDHGLYDAINKGISVAKGEIIASLHSDDLYFYNNVVKRVVDEFMKDNELYWVYGDFCSIDENSKIKNIYRIPNYNWKMLLFSNYCYIPHPTTFFRKEVFNQVGHLDDRYKLSADYDFFLRLGDRYKAKRLKYPITKFRFHKKRLSESKEKQAIEERKQIQEKYRFFKKKGHRLFYSLLILFKFKLLNLKVYFSRMKDILCV</sequence>
<evidence type="ECO:0000259" key="1">
    <source>
        <dbReference type="Pfam" id="PF00535"/>
    </source>
</evidence>
<reference evidence="2 3" key="1">
    <citation type="journal article" date="2016" name="Nat. Commun.">
        <title>Thousands of microbial genomes shed light on interconnected biogeochemical processes in an aquifer system.</title>
        <authorList>
            <person name="Anantharaman K."/>
            <person name="Brown C.T."/>
            <person name="Hug L.A."/>
            <person name="Sharon I."/>
            <person name="Castelle C.J."/>
            <person name="Probst A.J."/>
            <person name="Thomas B.C."/>
            <person name="Singh A."/>
            <person name="Wilkins M.J."/>
            <person name="Karaoz U."/>
            <person name="Brodie E.L."/>
            <person name="Williams K.H."/>
            <person name="Hubbard S.S."/>
            <person name="Banfield J.F."/>
        </authorList>
    </citation>
    <scope>NUCLEOTIDE SEQUENCE [LARGE SCALE GENOMIC DNA]</scope>
</reference>
<dbReference type="SUPFAM" id="SSF53448">
    <property type="entry name" value="Nucleotide-diphospho-sugar transferases"/>
    <property type="match status" value="1"/>
</dbReference>
<dbReference type="InterPro" id="IPR001173">
    <property type="entry name" value="Glyco_trans_2-like"/>
</dbReference>
<proteinExistence type="predicted"/>
<name>A0A1F4S8C2_UNCSA</name>
<dbReference type="Gene3D" id="3.90.550.10">
    <property type="entry name" value="Spore Coat Polysaccharide Biosynthesis Protein SpsA, Chain A"/>
    <property type="match status" value="1"/>
</dbReference>
<dbReference type="EMBL" id="MEUA01000005">
    <property type="protein sequence ID" value="OGC16637.1"/>
    <property type="molecule type" value="Genomic_DNA"/>
</dbReference>